<name>A0AAP0Q0P1_9MAGN</name>
<feature type="compositionally biased region" description="Basic and acidic residues" evidence="1">
    <location>
        <begin position="183"/>
        <end position="204"/>
    </location>
</feature>
<dbReference type="AlphaFoldDB" id="A0AAP0Q0P1"/>
<organism evidence="2 3">
    <name type="scientific">Stephania yunnanensis</name>
    <dbReference type="NCBI Taxonomy" id="152371"/>
    <lineage>
        <taxon>Eukaryota</taxon>
        <taxon>Viridiplantae</taxon>
        <taxon>Streptophyta</taxon>
        <taxon>Embryophyta</taxon>
        <taxon>Tracheophyta</taxon>
        <taxon>Spermatophyta</taxon>
        <taxon>Magnoliopsida</taxon>
        <taxon>Ranunculales</taxon>
        <taxon>Menispermaceae</taxon>
        <taxon>Menispermoideae</taxon>
        <taxon>Cissampelideae</taxon>
        <taxon>Stephania</taxon>
    </lineage>
</organism>
<gene>
    <name evidence="2" type="ORF">Syun_003915</name>
</gene>
<keyword evidence="3" id="KW-1185">Reference proteome</keyword>
<feature type="compositionally biased region" description="Basic and acidic residues" evidence="1">
    <location>
        <begin position="161"/>
        <end position="176"/>
    </location>
</feature>
<reference evidence="2 3" key="1">
    <citation type="submission" date="2024-01" db="EMBL/GenBank/DDBJ databases">
        <title>Genome assemblies of Stephania.</title>
        <authorList>
            <person name="Yang L."/>
        </authorList>
    </citation>
    <scope>NUCLEOTIDE SEQUENCE [LARGE SCALE GENOMIC DNA]</scope>
    <source>
        <strain evidence="2">YNDBR</strain>
        <tissue evidence="2">Leaf</tissue>
    </source>
</reference>
<evidence type="ECO:0000313" key="3">
    <source>
        <dbReference type="Proteomes" id="UP001420932"/>
    </source>
</evidence>
<accession>A0AAP0Q0P1</accession>
<sequence length="204" mass="23690">MKRRRRLSHPKPKPSLRFVHQVVTVRVLGVLCSSFDSASFPEVIHERDWYYPSFFGPHTARSRIKLYCEKERLREDQFEQLKMLVDIGDILGACGSIKRTEKEKLKCWTYFIEQVQDGCAINRRIEIELKLAWIGRRLQCSSSSFCIIKRARERLKGMMGRKQERGDGRAGEENGRVRGGRQRGSEATDVHGDAERPRKRPEAA</sequence>
<evidence type="ECO:0000313" key="2">
    <source>
        <dbReference type="EMBL" id="KAK9163013.1"/>
    </source>
</evidence>
<protein>
    <submittedName>
        <fullName evidence="2">Uncharacterized protein</fullName>
    </submittedName>
</protein>
<comment type="caution">
    <text evidence="2">The sequence shown here is derived from an EMBL/GenBank/DDBJ whole genome shotgun (WGS) entry which is preliminary data.</text>
</comment>
<proteinExistence type="predicted"/>
<feature type="region of interest" description="Disordered" evidence="1">
    <location>
        <begin position="158"/>
        <end position="204"/>
    </location>
</feature>
<dbReference type="EMBL" id="JBBNAF010000002">
    <property type="protein sequence ID" value="KAK9163013.1"/>
    <property type="molecule type" value="Genomic_DNA"/>
</dbReference>
<dbReference type="InterPro" id="IPR012340">
    <property type="entry name" value="NA-bd_OB-fold"/>
</dbReference>
<dbReference type="Proteomes" id="UP001420932">
    <property type="component" value="Unassembled WGS sequence"/>
</dbReference>
<evidence type="ECO:0000256" key="1">
    <source>
        <dbReference type="SAM" id="MobiDB-lite"/>
    </source>
</evidence>
<dbReference type="Gene3D" id="2.40.50.140">
    <property type="entry name" value="Nucleic acid-binding proteins"/>
    <property type="match status" value="1"/>
</dbReference>